<dbReference type="EMBL" id="CZPZ01000012">
    <property type="protein sequence ID" value="CUS34954.1"/>
    <property type="molecule type" value="Genomic_DNA"/>
</dbReference>
<dbReference type="SUPFAM" id="SSF48452">
    <property type="entry name" value="TPR-like"/>
    <property type="match status" value="1"/>
</dbReference>
<dbReference type="Pfam" id="PF13181">
    <property type="entry name" value="TPR_8"/>
    <property type="match status" value="2"/>
</dbReference>
<gene>
    <name evidence="5" type="ORF">COMA2_20010</name>
</gene>
<dbReference type="SMART" id="SM00028">
    <property type="entry name" value="TPR"/>
    <property type="match status" value="2"/>
</dbReference>
<keyword evidence="2" id="KW-0328">Glycosyltransferase</keyword>
<keyword evidence="4" id="KW-0802">TPR repeat</keyword>
<evidence type="ECO:0000313" key="6">
    <source>
        <dbReference type="Proteomes" id="UP000198736"/>
    </source>
</evidence>
<evidence type="ECO:0000256" key="2">
    <source>
        <dbReference type="ARBA" id="ARBA00022676"/>
    </source>
</evidence>
<dbReference type="InterPro" id="IPR019734">
    <property type="entry name" value="TPR_rpt"/>
</dbReference>
<feature type="repeat" description="TPR" evidence="4">
    <location>
        <begin position="304"/>
        <end position="337"/>
    </location>
</feature>
<evidence type="ECO:0000256" key="1">
    <source>
        <dbReference type="ARBA" id="ARBA00004922"/>
    </source>
</evidence>
<keyword evidence="3" id="KW-0808">Transferase</keyword>
<dbReference type="PROSITE" id="PS50005">
    <property type="entry name" value="TPR"/>
    <property type="match status" value="2"/>
</dbReference>
<dbReference type="PANTHER" id="PTHR44835">
    <property type="entry name" value="UDP-N-ACETYLGLUCOSAMINE--PEPTIDE N-ACETYLGLUCOSAMINYLTRANSFERASE SPINDLY-RELATED"/>
    <property type="match status" value="1"/>
</dbReference>
<dbReference type="GO" id="GO:0016757">
    <property type="term" value="F:glycosyltransferase activity"/>
    <property type="evidence" value="ECO:0007669"/>
    <property type="project" value="UniProtKB-KW"/>
</dbReference>
<dbReference type="PROSITE" id="PS51257">
    <property type="entry name" value="PROKAR_LIPOPROTEIN"/>
    <property type="match status" value="1"/>
</dbReference>
<dbReference type="Gene3D" id="1.25.40.10">
    <property type="entry name" value="Tetratricopeptide repeat domain"/>
    <property type="match status" value="1"/>
</dbReference>
<proteinExistence type="predicted"/>
<dbReference type="Proteomes" id="UP000198736">
    <property type="component" value="Unassembled WGS sequence"/>
</dbReference>
<comment type="pathway">
    <text evidence="1">Protein modification; protein glycosylation.</text>
</comment>
<reference evidence="6" key="1">
    <citation type="submission" date="2015-10" db="EMBL/GenBank/DDBJ databases">
        <authorList>
            <person name="Luecker S."/>
            <person name="Luecker S."/>
        </authorList>
    </citation>
    <scope>NUCLEOTIDE SEQUENCE [LARGE SCALE GENOMIC DNA]</scope>
</reference>
<keyword evidence="6" id="KW-1185">Reference proteome</keyword>
<name>A0A0S4LE18_9BACT</name>
<dbReference type="OrthoDB" id="549777at2"/>
<organism evidence="5 6">
    <name type="scientific">Candidatus Nitrospira nitrificans</name>
    <dbReference type="NCBI Taxonomy" id="1742973"/>
    <lineage>
        <taxon>Bacteria</taxon>
        <taxon>Pseudomonadati</taxon>
        <taxon>Nitrospirota</taxon>
        <taxon>Nitrospiria</taxon>
        <taxon>Nitrospirales</taxon>
        <taxon>Nitrospiraceae</taxon>
        <taxon>Nitrospira</taxon>
    </lineage>
</organism>
<dbReference type="InterPro" id="IPR011990">
    <property type="entry name" value="TPR-like_helical_dom_sf"/>
</dbReference>
<dbReference type="AlphaFoldDB" id="A0A0S4LE18"/>
<evidence type="ECO:0000256" key="3">
    <source>
        <dbReference type="ARBA" id="ARBA00022679"/>
    </source>
</evidence>
<protein>
    <submittedName>
        <fullName evidence="5">Uncharacterized protein</fullName>
    </submittedName>
</protein>
<dbReference type="STRING" id="1742973.COMA2_20010"/>
<evidence type="ECO:0000313" key="5">
    <source>
        <dbReference type="EMBL" id="CUS34954.1"/>
    </source>
</evidence>
<feature type="repeat" description="TPR" evidence="4">
    <location>
        <begin position="270"/>
        <end position="303"/>
    </location>
</feature>
<evidence type="ECO:0000256" key="4">
    <source>
        <dbReference type="PROSITE-ProRule" id="PRU00339"/>
    </source>
</evidence>
<dbReference type="PANTHER" id="PTHR44835:SF1">
    <property type="entry name" value="PROTEIN O-GLCNAC TRANSFERASE"/>
    <property type="match status" value="1"/>
</dbReference>
<sequence>MRYREYSVNFVRCVSLASLFMVMGLVMGCGGAAAPVKPPLPPSKTDLTLLASTALCERKTEFVKKYPSAAHTSKNWGSGQELTIPLEHSASQGEESYFFDEDGVLVGALFTFPKGLDLKPYPVLRHTLSQLKPSVEFYLNVAQLEARTNMESSALLETGDEKSTTQYLLIGQPEHPVLLQASFTIDPYVRLFSPYRREFLDRLRIPARGMAGQTMESQGSEDKEPFSSLQQFARGQAAQLAYCGDKNYEIAADAYQKAIATGFTNKVWLAEARHKLGVAWQAKGQFEKAKAELLQSLALRPNIPEVLNNLGTVQVKLGDTAAGLRLFEKAVTLRPNYALARFNLAEASEATNPKRAVSEYETYLALVEGMPEEEARMAYVKERVKALKQ</sequence>
<accession>A0A0S4LE18</accession>
<dbReference type="InterPro" id="IPR051939">
    <property type="entry name" value="Glycosyltr_41/O-GlcNAc_trsf"/>
</dbReference>